<feature type="transmembrane region" description="Helical" evidence="1">
    <location>
        <begin position="447"/>
        <end position="469"/>
    </location>
</feature>
<feature type="transmembrane region" description="Helical" evidence="1">
    <location>
        <begin position="331"/>
        <end position="349"/>
    </location>
</feature>
<feature type="transmembrane region" description="Helical" evidence="1">
    <location>
        <begin position="382"/>
        <end position="403"/>
    </location>
</feature>
<dbReference type="InterPro" id="IPR027463">
    <property type="entry name" value="AcrB_DN_DC_subdom"/>
</dbReference>
<feature type="transmembrane region" description="Helical" evidence="1">
    <location>
        <begin position="415"/>
        <end position="435"/>
    </location>
</feature>
<sequence>MNILSPFRVLLIFLTVSITAFFAIRNLPVELAPKDSSPVLNLAFQLNNSSPDVVEQQVTSLLENGCSSLRGLKQLNSVSNYNGGTIQLSFDRSVDLNYKKIELAAIIRRIYPQLPQGAGYPLISEGQPTKKNVPLLIYSVNADLQVSTIKEQTEAIFRKACADVPGLKEVVVSGDAFMQLNIRFDKEKCRSWHIDAAAISSSLNNYFQTAYPGTINTGRQEQYFMQLPAPQADVQVVKDLSIPTLTGQYVSLKDFAEVYIQEEQPGSYYRINGKNSVSISFFARTGQNELIVAKRIKTIASQLGKKLPEGFTLHAAYDNTTAFREEVNRNYRRLAIALSILLVFILLSYRNWRYACNLFIGLAGALSLTAVAAFLSGISIHLYTLAGLAVAFGIAIDNGIVMLDHYHRQQNRKIFLAILGANLTTIAALSVVFLLPEEEQKNLRDFIIIIITTLAASLLSALWLTPALYKLMPVPKKHTGPGHLHSHSAYRQRIRQLIRENYERSIVFLAHHRKIFLGCLVLAFGLPLFMLPARWDGNNWYQQWYNSSLGNEYYLQNIRPVTDKWLGGSLRLFLKEVYEKRTMRDPGRTILYLTAALPAGNTPEQLNNILTGFENYLLSVKGVAGFITNIHSGQYGAIEISFTDSAAVTSFPNQLKSSLISRSLDWGGVTWSVYGVGQGFNNGNNDGFPGYAITMKGYNYDELEKQANRLARKLGREDRVRNINTNSRLNYTEKESREYVLELNPRLLALSGTDNTHVLKALTQMAQPAGAQGQITIHNQYYAVNVSATDAARFSPYTMMKEDLFIDAGTLVRLDKLGGIVLRSTVSSIYKENRQYIRVLGFEYMGPAQAGQKILDTTLKAMRTEIPAGYTAVDKSNPNSWGTDTRPQRQPLAFALLAIIFFMGSIIFGSLRKPFFMIAVIPVSYMGLMLLFYLGGFHFDQGGYAAFILLGALVANAAILVINDHNTLQKADQAAATNRLLLRAVSNRARTVVLTSLSACCSMIPFLLEGDSQVFWFALAIGAIGGSVFSLFAVLIVLPVLLWQKNTPVNGRE</sequence>
<dbReference type="Proteomes" id="UP001220610">
    <property type="component" value="Chromosome"/>
</dbReference>
<dbReference type="InterPro" id="IPR001036">
    <property type="entry name" value="Acrflvin-R"/>
</dbReference>
<gene>
    <name evidence="2" type="ORF">P0Y53_13705</name>
</gene>
<feature type="transmembrane region" description="Helical" evidence="1">
    <location>
        <begin position="915"/>
        <end position="936"/>
    </location>
</feature>
<feature type="transmembrane region" description="Helical" evidence="1">
    <location>
        <begin position="1014"/>
        <end position="1043"/>
    </location>
</feature>
<dbReference type="Gene3D" id="3.30.70.1320">
    <property type="entry name" value="Multidrug efflux transporter AcrB pore domain like"/>
    <property type="match status" value="1"/>
</dbReference>
<dbReference type="GO" id="GO:0005886">
    <property type="term" value="C:plasma membrane"/>
    <property type="evidence" value="ECO:0007669"/>
    <property type="project" value="TreeGrafter"/>
</dbReference>
<dbReference type="GO" id="GO:0042910">
    <property type="term" value="F:xenobiotic transmembrane transporter activity"/>
    <property type="evidence" value="ECO:0007669"/>
    <property type="project" value="TreeGrafter"/>
</dbReference>
<feature type="transmembrane region" description="Helical" evidence="1">
    <location>
        <begin position="515"/>
        <end position="535"/>
    </location>
</feature>
<dbReference type="PRINTS" id="PR00702">
    <property type="entry name" value="ACRIFLAVINRP"/>
</dbReference>
<dbReference type="EMBL" id="CP119311">
    <property type="protein sequence ID" value="WEK33542.1"/>
    <property type="molecule type" value="Genomic_DNA"/>
</dbReference>
<dbReference type="Gene3D" id="3.30.70.1440">
    <property type="entry name" value="Multidrug efflux transporter AcrB pore domain"/>
    <property type="match status" value="1"/>
</dbReference>
<accession>A0AAJ5WPT1</accession>
<dbReference type="SUPFAM" id="SSF82693">
    <property type="entry name" value="Multidrug efflux transporter AcrB pore domain, PN1, PN2, PC1 and PC2 subdomains"/>
    <property type="match status" value="1"/>
</dbReference>
<dbReference type="SUPFAM" id="SSF82866">
    <property type="entry name" value="Multidrug efflux transporter AcrB transmembrane domain"/>
    <property type="match status" value="2"/>
</dbReference>
<feature type="transmembrane region" description="Helical" evidence="1">
    <location>
        <begin position="7"/>
        <end position="24"/>
    </location>
</feature>
<feature type="transmembrane region" description="Helical" evidence="1">
    <location>
        <begin position="356"/>
        <end position="376"/>
    </location>
</feature>
<dbReference type="Gene3D" id="1.20.1640.10">
    <property type="entry name" value="Multidrug efflux transporter AcrB transmembrane domain"/>
    <property type="match status" value="3"/>
</dbReference>
<dbReference type="SUPFAM" id="SSF82714">
    <property type="entry name" value="Multidrug efflux transporter AcrB TolC docking domain, DN and DC subdomains"/>
    <property type="match status" value="1"/>
</dbReference>
<protein>
    <submittedName>
        <fullName evidence="2">Efflux RND transporter permease subunit</fullName>
    </submittedName>
</protein>
<name>A0AAJ5WPT1_9BACT</name>
<feature type="transmembrane region" description="Helical" evidence="1">
    <location>
        <begin position="892"/>
        <end position="908"/>
    </location>
</feature>
<dbReference type="Gene3D" id="3.30.70.1430">
    <property type="entry name" value="Multidrug efflux transporter AcrB pore domain"/>
    <property type="match status" value="2"/>
</dbReference>
<organism evidence="2 3">
    <name type="scientific">Candidatus Pseudobacter hemicellulosilyticus</name>
    <dbReference type="NCBI Taxonomy" id="3121375"/>
    <lineage>
        <taxon>Bacteria</taxon>
        <taxon>Pseudomonadati</taxon>
        <taxon>Bacteroidota</taxon>
        <taxon>Chitinophagia</taxon>
        <taxon>Chitinophagales</taxon>
        <taxon>Chitinophagaceae</taxon>
        <taxon>Pseudobacter</taxon>
    </lineage>
</organism>
<dbReference type="Pfam" id="PF00873">
    <property type="entry name" value="ACR_tran"/>
    <property type="match status" value="2"/>
</dbReference>
<evidence type="ECO:0000256" key="1">
    <source>
        <dbReference type="SAM" id="Phobius"/>
    </source>
</evidence>
<dbReference type="AlphaFoldDB" id="A0AAJ5WPT1"/>
<evidence type="ECO:0000313" key="3">
    <source>
        <dbReference type="Proteomes" id="UP001220610"/>
    </source>
</evidence>
<feature type="transmembrane region" description="Helical" evidence="1">
    <location>
        <begin position="942"/>
        <end position="962"/>
    </location>
</feature>
<evidence type="ECO:0000313" key="2">
    <source>
        <dbReference type="EMBL" id="WEK33542.1"/>
    </source>
</evidence>
<proteinExistence type="predicted"/>
<keyword evidence="1" id="KW-0812">Transmembrane</keyword>
<dbReference type="Gene3D" id="3.30.2090.10">
    <property type="entry name" value="Multidrug efflux transporter AcrB TolC docking domain, DN and DC subdomains"/>
    <property type="match status" value="2"/>
</dbReference>
<keyword evidence="1" id="KW-0472">Membrane</keyword>
<keyword evidence="1" id="KW-1133">Transmembrane helix</keyword>
<dbReference type="PANTHER" id="PTHR32063:SF0">
    <property type="entry name" value="SWARMING MOTILITY PROTEIN SWRC"/>
    <property type="match status" value="1"/>
</dbReference>
<reference evidence="2" key="1">
    <citation type="submission" date="2023-03" db="EMBL/GenBank/DDBJ databases">
        <title>Andean soil-derived lignocellulolytic bacterial consortium as a source of novel taxa and putative plastic-active enzymes.</title>
        <authorList>
            <person name="Diaz-Garcia L."/>
            <person name="Chuvochina M."/>
            <person name="Feuerriegel G."/>
            <person name="Bunk B."/>
            <person name="Sproer C."/>
            <person name="Streit W.R."/>
            <person name="Rodriguez L.M."/>
            <person name="Overmann J."/>
            <person name="Jimenez D.J."/>
        </authorList>
    </citation>
    <scope>NUCLEOTIDE SEQUENCE</scope>
    <source>
        <strain evidence="2">MAG 7</strain>
    </source>
</reference>
<dbReference type="PANTHER" id="PTHR32063">
    <property type="match status" value="1"/>
</dbReference>
<feature type="transmembrane region" description="Helical" evidence="1">
    <location>
        <begin position="989"/>
        <end position="1008"/>
    </location>
</feature>